<comment type="caution">
    <text evidence="6">The sequence shown here is derived from an EMBL/GenBank/DDBJ whole genome shotgun (WGS) entry which is preliminary data.</text>
</comment>
<keyword evidence="4" id="KW-0732">Signal</keyword>
<dbReference type="InterPro" id="IPR029045">
    <property type="entry name" value="ClpP/crotonase-like_dom_sf"/>
</dbReference>
<keyword evidence="1" id="KW-0677">Repeat</keyword>
<dbReference type="InterPro" id="IPR005151">
    <property type="entry name" value="Tail-specific_protease"/>
</dbReference>
<dbReference type="PROSITE" id="PS50005">
    <property type="entry name" value="TPR"/>
    <property type="match status" value="1"/>
</dbReference>
<dbReference type="CDD" id="cd07563">
    <property type="entry name" value="Peptidase_S41_IRBP"/>
    <property type="match status" value="1"/>
</dbReference>
<dbReference type="Gene3D" id="3.90.226.10">
    <property type="entry name" value="2-enoyl-CoA Hydratase, Chain A, domain 1"/>
    <property type="match status" value="1"/>
</dbReference>
<dbReference type="Pfam" id="PF03572">
    <property type="entry name" value="Peptidase_S41"/>
    <property type="match status" value="1"/>
</dbReference>
<dbReference type="InterPro" id="IPR019734">
    <property type="entry name" value="TPR_rpt"/>
</dbReference>
<dbReference type="Proteomes" id="UP000817854">
    <property type="component" value="Unassembled WGS sequence"/>
</dbReference>
<sequence>MKKQIMTLVLVFFLLASLTAQNEKITKDEKGEIVAMISKNLLENYIDLAVAKEMTLAITLNTKSNKYDAITNPDVFSKIITEDLQKISNDLHLKLNYEPHKIAQNSQVMSEELKIKRKELMEMKMAEINYGFTEVKVLHGNIGYLNLRMFADIDYAKEAATAAMNFLYNTNAIIIDLRKNSGGVPSMMQLLSSYFTEAAPILLSNFYERKTNETTQLVAFESVDGKRMKNKPLYILTSKNTFSAAEAFTYTLKHLDKAVVVGEVTKGGANRTKTINLNRNFSISVPYIKAIHPVTLSNWEGKGVQPDIETNENEAFVVAYIDAINKTVTRKRNHVLNTIGYEFLQKKSIDEAIIVFKENAKLFPEEVNSWDSLGEAYFHLRDKGNALKAYQKALELDPNLESAKKMIQKLENFQ</sequence>
<reference evidence="6 7" key="2">
    <citation type="submission" date="2020-02" db="EMBL/GenBank/DDBJ databases">
        <title>Flavobacterium profundi sp. nov., isolated from a deep-sea seamount.</title>
        <authorList>
            <person name="Zhang D.-C."/>
        </authorList>
    </citation>
    <scope>NUCLEOTIDE SEQUENCE [LARGE SCALE GENOMIC DNA]</scope>
    <source>
        <strain evidence="6 7">EC11</strain>
    </source>
</reference>
<dbReference type="PROSITE" id="PS50293">
    <property type="entry name" value="TPR_REGION"/>
    <property type="match status" value="1"/>
</dbReference>
<reference evidence="7" key="1">
    <citation type="submission" date="2019-05" db="EMBL/GenBank/DDBJ databases">
        <title>Flavobacterium profundi sp. nov., isolated from a deep-sea seamount.</title>
        <authorList>
            <person name="Zhang D.-C."/>
        </authorList>
    </citation>
    <scope>NUCLEOTIDE SEQUENCE [LARGE SCALE GENOMIC DNA]</scope>
    <source>
        <strain evidence="7">EC11</strain>
    </source>
</reference>
<feature type="domain" description="Tail specific protease" evidence="5">
    <location>
        <begin position="108"/>
        <end position="311"/>
    </location>
</feature>
<dbReference type="PANTHER" id="PTHR11261">
    <property type="entry name" value="INTERPHOTORECEPTOR RETINOID-BINDING PROTEIN"/>
    <property type="match status" value="1"/>
</dbReference>
<feature type="chain" id="PRO_5045381745" evidence="4">
    <location>
        <begin position="23"/>
        <end position="414"/>
    </location>
</feature>
<dbReference type="Pfam" id="PF07719">
    <property type="entry name" value="TPR_2"/>
    <property type="match status" value="1"/>
</dbReference>
<evidence type="ECO:0000256" key="1">
    <source>
        <dbReference type="ARBA" id="ARBA00022737"/>
    </source>
</evidence>
<dbReference type="SMART" id="SM00245">
    <property type="entry name" value="TSPc"/>
    <property type="match status" value="1"/>
</dbReference>
<evidence type="ECO:0000313" key="6">
    <source>
        <dbReference type="EMBL" id="NHN26132.1"/>
    </source>
</evidence>
<accession>A0ABX0IQQ0</accession>
<dbReference type="EMBL" id="VEVQ02000006">
    <property type="protein sequence ID" value="NHN26132.1"/>
    <property type="molecule type" value="Genomic_DNA"/>
</dbReference>
<keyword evidence="2 3" id="KW-0802">TPR repeat</keyword>
<organism evidence="6 7">
    <name type="scientific">Flavobacterium jejuense</name>
    <dbReference type="NCBI Taxonomy" id="1544455"/>
    <lineage>
        <taxon>Bacteria</taxon>
        <taxon>Pseudomonadati</taxon>
        <taxon>Bacteroidota</taxon>
        <taxon>Flavobacteriia</taxon>
        <taxon>Flavobacteriales</taxon>
        <taxon>Flavobacteriaceae</taxon>
        <taxon>Flavobacterium</taxon>
    </lineage>
</organism>
<dbReference type="Gene3D" id="1.25.40.10">
    <property type="entry name" value="Tetratricopeptide repeat domain"/>
    <property type="match status" value="1"/>
</dbReference>
<dbReference type="InterPro" id="IPR013105">
    <property type="entry name" value="TPR_2"/>
</dbReference>
<protein>
    <submittedName>
        <fullName evidence="6">Tetratricopeptide repeat protein</fullName>
    </submittedName>
</protein>
<evidence type="ECO:0000256" key="3">
    <source>
        <dbReference type="PROSITE-ProRule" id="PRU00339"/>
    </source>
</evidence>
<dbReference type="RefSeq" id="WP_140962461.1">
    <property type="nucleotide sequence ID" value="NZ_VEVQ02000006.1"/>
</dbReference>
<dbReference type="PANTHER" id="PTHR11261:SF3">
    <property type="entry name" value="RETINOL-BINDING PROTEIN 3"/>
    <property type="match status" value="1"/>
</dbReference>
<proteinExistence type="predicted"/>
<dbReference type="Gene3D" id="3.30.750.44">
    <property type="match status" value="1"/>
</dbReference>
<dbReference type="SMART" id="SM00028">
    <property type="entry name" value="TPR"/>
    <property type="match status" value="2"/>
</dbReference>
<gene>
    <name evidence="6" type="ORF">FIA58_010635</name>
</gene>
<evidence type="ECO:0000256" key="2">
    <source>
        <dbReference type="ARBA" id="ARBA00022803"/>
    </source>
</evidence>
<feature type="repeat" description="TPR" evidence="3">
    <location>
        <begin position="367"/>
        <end position="400"/>
    </location>
</feature>
<evidence type="ECO:0000313" key="7">
    <source>
        <dbReference type="Proteomes" id="UP000817854"/>
    </source>
</evidence>
<evidence type="ECO:0000256" key="4">
    <source>
        <dbReference type="SAM" id="SignalP"/>
    </source>
</evidence>
<evidence type="ECO:0000259" key="5">
    <source>
        <dbReference type="SMART" id="SM00245"/>
    </source>
</evidence>
<dbReference type="SUPFAM" id="SSF48452">
    <property type="entry name" value="TPR-like"/>
    <property type="match status" value="1"/>
</dbReference>
<dbReference type="SUPFAM" id="SSF52096">
    <property type="entry name" value="ClpP/crotonase"/>
    <property type="match status" value="1"/>
</dbReference>
<dbReference type="InterPro" id="IPR011990">
    <property type="entry name" value="TPR-like_helical_dom_sf"/>
</dbReference>
<feature type="signal peptide" evidence="4">
    <location>
        <begin position="1"/>
        <end position="22"/>
    </location>
</feature>
<name>A0ABX0IQQ0_9FLAO</name>
<keyword evidence="7" id="KW-1185">Reference proteome</keyword>